<dbReference type="AlphaFoldDB" id="A0AB35MDT9"/>
<organism evidence="6 7">
    <name type="scientific">Demequina lignilytica</name>
    <dbReference type="NCBI Taxonomy" id="3051663"/>
    <lineage>
        <taxon>Bacteria</taxon>
        <taxon>Bacillati</taxon>
        <taxon>Actinomycetota</taxon>
        <taxon>Actinomycetes</taxon>
        <taxon>Micrococcales</taxon>
        <taxon>Demequinaceae</taxon>
        <taxon>Demequina</taxon>
    </lineage>
</organism>
<evidence type="ECO:0000256" key="3">
    <source>
        <dbReference type="ARBA" id="ARBA00022741"/>
    </source>
</evidence>
<dbReference type="SMART" id="SM00382">
    <property type="entry name" value="AAA"/>
    <property type="match status" value="1"/>
</dbReference>
<dbReference type="CDD" id="cd03230">
    <property type="entry name" value="ABC_DR_subfamily_A"/>
    <property type="match status" value="1"/>
</dbReference>
<evidence type="ECO:0000256" key="2">
    <source>
        <dbReference type="ARBA" id="ARBA00022448"/>
    </source>
</evidence>
<dbReference type="Proteomes" id="UP001172756">
    <property type="component" value="Unassembled WGS sequence"/>
</dbReference>
<dbReference type="Gene3D" id="3.40.50.300">
    <property type="entry name" value="P-loop containing nucleotide triphosphate hydrolases"/>
    <property type="match status" value="1"/>
</dbReference>
<comment type="caution">
    <text evidence="6">The sequence shown here is derived from an EMBL/GenBank/DDBJ whole genome shotgun (WGS) entry which is preliminary data.</text>
</comment>
<dbReference type="PROSITE" id="PS50893">
    <property type="entry name" value="ABC_TRANSPORTER_2"/>
    <property type="match status" value="1"/>
</dbReference>
<sequence length="320" mass="34634">MSTDDVVVATRGLTKTYDGVDVVRQLDLRVPRHSIFGFLGPNGAGKTTTMKMLLGLIQPTGGTGSIFGLDTVSDSPDIRARIGYLPQEPRFYEHMTSRETLRFAAGFFFAGPREGIDSRVAHMIDLVGLSRVADRPVKSLSGGERQRLGIAQAQIHAPELLILDEPAAALDPLGRRDVLAILERFRETSTVLYSTHILDDVQRVSDTVCILNQGEIAAQGPIGDVLASGSGLVYEVEVEGDVARAREALLGQPWVDEVETAVRGTAARLRVTVSDADAAESQLQRVLLADDALVVREFGRLTTDLEGIFIDLVEGGRNDD</sequence>
<evidence type="ECO:0000256" key="1">
    <source>
        <dbReference type="ARBA" id="ARBA00005417"/>
    </source>
</evidence>
<accession>A0AB35MDT9</accession>
<keyword evidence="3" id="KW-0547">Nucleotide-binding</keyword>
<comment type="similarity">
    <text evidence="1">Belongs to the ABC transporter superfamily.</text>
</comment>
<dbReference type="GO" id="GO:0005524">
    <property type="term" value="F:ATP binding"/>
    <property type="evidence" value="ECO:0007669"/>
    <property type="project" value="UniProtKB-KW"/>
</dbReference>
<protein>
    <submittedName>
        <fullName evidence="6">ABC transporter ATP-binding protein</fullName>
    </submittedName>
</protein>
<keyword evidence="2" id="KW-0813">Transport</keyword>
<name>A0AB35MDT9_9MICO</name>
<dbReference type="InterPro" id="IPR003439">
    <property type="entry name" value="ABC_transporter-like_ATP-bd"/>
</dbReference>
<dbReference type="PANTHER" id="PTHR43335">
    <property type="entry name" value="ABC TRANSPORTER, ATP-BINDING PROTEIN"/>
    <property type="match status" value="1"/>
</dbReference>
<dbReference type="PANTHER" id="PTHR43335:SF11">
    <property type="entry name" value="ABC TRANSPORTER RELATED"/>
    <property type="match status" value="1"/>
</dbReference>
<dbReference type="RefSeq" id="WP_301159178.1">
    <property type="nucleotide sequence ID" value="NZ_JAUHQB010000001.1"/>
</dbReference>
<dbReference type="EMBL" id="JAUHQB010000001">
    <property type="protein sequence ID" value="MDN4481929.1"/>
    <property type="molecule type" value="Genomic_DNA"/>
</dbReference>
<dbReference type="SUPFAM" id="SSF52540">
    <property type="entry name" value="P-loop containing nucleoside triphosphate hydrolases"/>
    <property type="match status" value="1"/>
</dbReference>
<evidence type="ECO:0000313" key="6">
    <source>
        <dbReference type="EMBL" id="MDN4481929.1"/>
    </source>
</evidence>
<feature type="domain" description="ABC transporter" evidence="5">
    <location>
        <begin position="8"/>
        <end position="238"/>
    </location>
</feature>
<gene>
    <name evidence="6" type="ORF">QQ002_00055</name>
</gene>
<proteinExistence type="inferred from homology"/>
<evidence type="ECO:0000313" key="7">
    <source>
        <dbReference type="Proteomes" id="UP001172756"/>
    </source>
</evidence>
<dbReference type="GO" id="GO:0016887">
    <property type="term" value="F:ATP hydrolysis activity"/>
    <property type="evidence" value="ECO:0007669"/>
    <property type="project" value="InterPro"/>
</dbReference>
<dbReference type="Pfam" id="PF00005">
    <property type="entry name" value="ABC_tran"/>
    <property type="match status" value="1"/>
</dbReference>
<keyword evidence="4 6" id="KW-0067">ATP-binding</keyword>
<dbReference type="InterPro" id="IPR027417">
    <property type="entry name" value="P-loop_NTPase"/>
</dbReference>
<evidence type="ECO:0000256" key="4">
    <source>
        <dbReference type="ARBA" id="ARBA00022840"/>
    </source>
</evidence>
<evidence type="ECO:0000259" key="5">
    <source>
        <dbReference type="PROSITE" id="PS50893"/>
    </source>
</evidence>
<reference evidence="6 7" key="1">
    <citation type="submission" date="2023-06" db="EMBL/GenBank/DDBJ databases">
        <title>SYSU T0a273.</title>
        <authorList>
            <person name="Gao L."/>
            <person name="Fang B.-Z."/>
            <person name="Li W.-J."/>
        </authorList>
    </citation>
    <scope>NUCLEOTIDE SEQUENCE [LARGE SCALE GENOMIC DNA]</scope>
    <source>
        <strain evidence="6 7">SYSU T0a273</strain>
    </source>
</reference>
<dbReference type="InterPro" id="IPR003593">
    <property type="entry name" value="AAA+_ATPase"/>
</dbReference>